<evidence type="ECO:0000259" key="7">
    <source>
        <dbReference type="PROSITE" id="PS51462"/>
    </source>
</evidence>
<dbReference type="GO" id="GO:0016787">
    <property type="term" value="F:hydrolase activity"/>
    <property type="evidence" value="ECO:0007669"/>
    <property type="project" value="UniProtKB-KW"/>
</dbReference>
<evidence type="ECO:0000313" key="8">
    <source>
        <dbReference type="EMBL" id="CAQ88400.1"/>
    </source>
</evidence>
<comment type="similarity">
    <text evidence="2">Belongs to the Nudix hydrolase family.</text>
</comment>
<accession>B7LM27</accession>
<evidence type="ECO:0000313" key="9">
    <source>
        <dbReference type="Proteomes" id="UP000000745"/>
    </source>
</evidence>
<dbReference type="InterPro" id="IPR000086">
    <property type="entry name" value="NUDIX_hydrolase_dom"/>
</dbReference>
<evidence type="ECO:0000256" key="1">
    <source>
        <dbReference type="ARBA" id="ARBA00001946"/>
    </source>
</evidence>
<dbReference type="FunFam" id="3.90.79.10:FF:000007">
    <property type="entry name" value="NUDIX hydrolase YfcD"/>
    <property type="match status" value="1"/>
</dbReference>
<gene>
    <name evidence="8" type="primary">yfcD</name>
    <name evidence="8" type="ordered locus">EFER_0864</name>
</gene>
<comment type="cofactor">
    <cofactor evidence="1">
        <name>Mg(2+)</name>
        <dbReference type="ChEBI" id="CHEBI:18420"/>
    </cofactor>
</comment>
<dbReference type="EMBL" id="CU928158">
    <property type="protein sequence ID" value="CAQ88400.1"/>
    <property type="molecule type" value="Genomic_DNA"/>
</dbReference>
<dbReference type="AlphaFoldDB" id="B7LM27"/>
<protein>
    <recommendedName>
        <fullName evidence="3">Uncharacterized Nudix hydrolase YfcD</fullName>
    </recommendedName>
</protein>
<proteinExistence type="inferred from homology"/>
<evidence type="ECO:0000256" key="3">
    <source>
        <dbReference type="ARBA" id="ARBA00015092"/>
    </source>
</evidence>
<keyword evidence="5 8" id="KW-0378">Hydrolase</keyword>
<dbReference type="PANTHER" id="PTHR10885">
    <property type="entry name" value="ISOPENTENYL-DIPHOSPHATE DELTA-ISOMERASE"/>
    <property type="match status" value="1"/>
</dbReference>
<name>B7LM27_ESCF3</name>
<dbReference type="NCBIfam" id="NF011922">
    <property type="entry name" value="PRK15393.1"/>
    <property type="match status" value="1"/>
</dbReference>
<evidence type="ECO:0000256" key="5">
    <source>
        <dbReference type="ARBA" id="ARBA00022801"/>
    </source>
</evidence>
<dbReference type="InterPro" id="IPR015797">
    <property type="entry name" value="NUDIX_hydrolase-like_dom_sf"/>
</dbReference>
<keyword evidence="9" id="KW-1185">Reference proteome</keyword>
<dbReference type="GO" id="GO:0046872">
    <property type="term" value="F:metal ion binding"/>
    <property type="evidence" value="ECO:0007669"/>
    <property type="project" value="UniProtKB-KW"/>
</dbReference>
<dbReference type="SUPFAM" id="SSF55811">
    <property type="entry name" value="Nudix"/>
    <property type="match status" value="1"/>
</dbReference>
<evidence type="ECO:0000256" key="2">
    <source>
        <dbReference type="ARBA" id="ARBA00005582"/>
    </source>
</evidence>
<dbReference type="KEGG" id="efe:EFER_0864"/>
<sequence>MNKVILRRSRLIRNLPHTTKRAVRAQATEGFLIMEQRHLASTEWVDIVNEDNEVIAQASREQMRAQCLRHRATYIVVHDGMGKILVQRRTETKDFLPGMLDATAGGVVQADEQLLESARREAEEELGIAGVPFAEHGQFYFEDKNCRVWGALFSCVSHGPFALQEDEVSEVCWLTPEEITARCDEFTPDSLKALALWMTRNARSDVAIQEKQEEAEK</sequence>
<feature type="domain" description="Nudix hydrolase" evidence="7">
    <location>
        <begin position="68"/>
        <end position="196"/>
    </location>
</feature>
<keyword evidence="6" id="KW-0460">Magnesium</keyword>
<reference evidence="9" key="1">
    <citation type="journal article" date="2009" name="PLoS Genet.">
        <title>Organised genome dynamics in the Escherichia coli species results in highly diverse adaptive paths.</title>
        <authorList>
            <person name="Touchon M."/>
            <person name="Hoede C."/>
            <person name="Tenaillon O."/>
            <person name="Barbe V."/>
            <person name="Baeriswyl S."/>
            <person name="Bidet P."/>
            <person name="Bingen E."/>
            <person name="Bonacorsi S."/>
            <person name="Bouchier C."/>
            <person name="Bouvet O."/>
            <person name="Calteau A."/>
            <person name="Chiapello H."/>
            <person name="Clermont O."/>
            <person name="Cruveiller S."/>
            <person name="Danchin A."/>
            <person name="Diard M."/>
            <person name="Dossat C."/>
            <person name="Karoui M.E."/>
            <person name="Frapy E."/>
            <person name="Garry L."/>
            <person name="Ghigo J.M."/>
            <person name="Gilles A.M."/>
            <person name="Johnson J."/>
            <person name="Le Bouguenec C."/>
            <person name="Lescat M."/>
            <person name="Mangenot S."/>
            <person name="Martinez-Jehanne V."/>
            <person name="Matic I."/>
            <person name="Nassif X."/>
            <person name="Oztas S."/>
            <person name="Petit M.A."/>
            <person name="Pichon C."/>
            <person name="Rouy Z."/>
            <person name="Ruf C.S."/>
            <person name="Schneider D."/>
            <person name="Tourret J."/>
            <person name="Vacherie B."/>
            <person name="Vallenet D."/>
            <person name="Medigue C."/>
            <person name="Rocha E.P.C."/>
            <person name="Denamur E."/>
        </authorList>
    </citation>
    <scope>NUCLEOTIDE SEQUENCE [LARGE SCALE GENOMIC DNA]</scope>
    <source>
        <strain evidence="9">ATCC 35469 / DSM 13698 / BCRC 15582 / CCUG 18766 / IAM 14443 / JCM 21226 / LMG 7866 / NBRC 102419 / NCTC 12128 / CDC 0568-73</strain>
    </source>
</reference>
<dbReference type="Pfam" id="PF00293">
    <property type="entry name" value="NUDIX"/>
    <property type="match status" value="1"/>
</dbReference>
<dbReference type="PANTHER" id="PTHR10885:SF0">
    <property type="entry name" value="ISOPENTENYL-DIPHOSPHATE DELTA-ISOMERASE"/>
    <property type="match status" value="1"/>
</dbReference>
<dbReference type="PROSITE" id="PS51462">
    <property type="entry name" value="NUDIX"/>
    <property type="match status" value="1"/>
</dbReference>
<dbReference type="Proteomes" id="UP000000745">
    <property type="component" value="Chromosome"/>
</dbReference>
<organism evidence="8 9">
    <name type="scientific">Escherichia fergusonii (strain ATCC 35469 / DSM 13698 / CCUG 18766 / IAM 14443 / JCM 21226 / LMG 7866 / NBRC 102419 / NCTC 12128 / CDC 0568-73)</name>
    <dbReference type="NCBI Taxonomy" id="585054"/>
    <lineage>
        <taxon>Bacteria</taxon>
        <taxon>Pseudomonadati</taxon>
        <taxon>Pseudomonadota</taxon>
        <taxon>Gammaproteobacteria</taxon>
        <taxon>Enterobacterales</taxon>
        <taxon>Enterobacteriaceae</taxon>
        <taxon>Escherichia</taxon>
    </lineage>
</organism>
<dbReference type="HOGENOM" id="CLU_060552_3_0_6"/>
<dbReference type="Gene3D" id="3.90.79.10">
    <property type="entry name" value="Nucleoside Triphosphate Pyrophosphohydrolase"/>
    <property type="match status" value="1"/>
</dbReference>
<dbReference type="CDD" id="cd04697">
    <property type="entry name" value="NUDIX_Hydrolase"/>
    <property type="match status" value="1"/>
</dbReference>
<keyword evidence="4" id="KW-0479">Metal-binding</keyword>
<evidence type="ECO:0000256" key="4">
    <source>
        <dbReference type="ARBA" id="ARBA00022723"/>
    </source>
</evidence>
<evidence type="ECO:0000256" key="6">
    <source>
        <dbReference type="ARBA" id="ARBA00022842"/>
    </source>
</evidence>